<dbReference type="AlphaFoldDB" id="A0A914UMY6"/>
<evidence type="ECO:0000313" key="2">
    <source>
        <dbReference type="WBParaSite" id="PSAMB.scaffold11167size3549.g33926.t1"/>
    </source>
</evidence>
<dbReference type="Proteomes" id="UP000887566">
    <property type="component" value="Unplaced"/>
</dbReference>
<protein>
    <submittedName>
        <fullName evidence="2">Uncharacterized protein</fullName>
    </submittedName>
</protein>
<accession>A0A914UMY6</accession>
<evidence type="ECO:0000313" key="1">
    <source>
        <dbReference type="Proteomes" id="UP000887566"/>
    </source>
</evidence>
<reference evidence="2" key="1">
    <citation type="submission" date="2022-11" db="UniProtKB">
        <authorList>
            <consortium name="WormBaseParasite"/>
        </authorList>
    </citation>
    <scope>IDENTIFICATION</scope>
</reference>
<organism evidence="1 2">
    <name type="scientific">Plectus sambesii</name>
    <dbReference type="NCBI Taxonomy" id="2011161"/>
    <lineage>
        <taxon>Eukaryota</taxon>
        <taxon>Metazoa</taxon>
        <taxon>Ecdysozoa</taxon>
        <taxon>Nematoda</taxon>
        <taxon>Chromadorea</taxon>
        <taxon>Plectida</taxon>
        <taxon>Plectina</taxon>
        <taxon>Plectoidea</taxon>
        <taxon>Plectidae</taxon>
        <taxon>Plectus</taxon>
    </lineage>
</organism>
<keyword evidence="1" id="KW-1185">Reference proteome</keyword>
<dbReference type="InterPro" id="IPR036291">
    <property type="entry name" value="NAD(P)-bd_dom_sf"/>
</dbReference>
<dbReference type="Gene3D" id="3.40.50.720">
    <property type="entry name" value="NAD(P)-binding Rossmann-like Domain"/>
    <property type="match status" value="1"/>
</dbReference>
<proteinExistence type="predicted"/>
<dbReference type="SUPFAM" id="SSF51735">
    <property type="entry name" value="NAD(P)-binding Rossmann-fold domains"/>
    <property type="match status" value="1"/>
</dbReference>
<name>A0A914UMY6_9BILA</name>
<dbReference type="WBParaSite" id="PSAMB.scaffold11167size3549.g33926.t1">
    <property type="protein sequence ID" value="PSAMB.scaffold11167size3549.g33926.t1"/>
    <property type="gene ID" value="PSAMB.scaffold11167size3549.g33926"/>
</dbReference>
<sequence length="54" mass="5790">MSYQLKKSVVVITGATGPIGSKFAEHFAETLPPNSLLVLSSRSRTRLGDLKACI</sequence>